<evidence type="ECO:0000313" key="2">
    <source>
        <dbReference type="Ensembl" id="ENSCINP00000006477.3"/>
    </source>
</evidence>
<reference evidence="2" key="4">
    <citation type="submission" date="2025-09" db="UniProtKB">
        <authorList>
            <consortium name="Ensembl"/>
        </authorList>
    </citation>
    <scope>IDENTIFICATION</scope>
</reference>
<sequence length="121" mass="13417">MEWQQVIVVDEYRFLISVGSYVSLGLLAIMLVLLLVPQSVSIKFTLIPINTVLSAILRHVGVVCVLYLSSSTVLCVAVASLVMYACIVQCVWTTLHIHDVHTSALAQVEHGKRPYYSITAW</sequence>
<dbReference type="EMBL" id="EAAA01001549">
    <property type="status" value="NOT_ANNOTATED_CDS"/>
    <property type="molecule type" value="Genomic_DNA"/>
</dbReference>
<keyword evidence="1" id="KW-1133">Transmembrane helix</keyword>
<feature type="transmembrane region" description="Helical" evidence="1">
    <location>
        <begin position="12"/>
        <end position="36"/>
    </location>
</feature>
<feature type="transmembrane region" description="Helical" evidence="1">
    <location>
        <begin position="56"/>
        <end position="85"/>
    </location>
</feature>
<dbReference type="HOGENOM" id="CLU_2043300_0_0_1"/>
<evidence type="ECO:0000313" key="3">
    <source>
        <dbReference type="Proteomes" id="UP000008144"/>
    </source>
</evidence>
<reference evidence="3" key="1">
    <citation type="journal article" date="2002" name="Science">
        <title>The draft genome of Ciona intestinalis: insights into chordate and vertebrate origins.</title>
        <authorList>
            <person name="Dehal P."/>
            <person name="Satou Y."/>
            <person name="Campbell R.K."/>
            <person name="Chapman J."/>
            <person name="Degnan B."/>
            <person name="De Tomaso A."/>
            <person name="Davidson B."/>
            <person name="Di Gregorio A."/>
            <person name="Gelpke M."/>
            <person name="Goodstein D.M."/>
            <person name="Harafuji N."/>
            <person name="Hastings K.E."/>
            <person name="Ho I."/>
            <person name="Hotta K."/>
            <person name="Huang W."/>
            <person name="Kawashima T."/>
            <person name="Lemaire P."/>
            <person name="Martinez D."/>
            <person name="Meinertzhagen I.A."/>
            <person name="Necula S."/>
            <person name="Nonaka M."/>
            <person name="Putnam N."/>
            <person name="Rash S."/>
            <person name="Saiga H."/>
            <person name="Satake M."/>
            <person name="Terry A."/>
            <person name="Yamada L."/>
            <person name="Wang H.G."/>
            <person name="Awazu S."/>
            <person name="Azumi K."/>
            <person name="Boore J."/>
            <person name="Branno M."/>
            <person name="Chin-Bow S."/>
            <person name="DeSantis R."/>
            <person name="Doyle S."/>
            <person name="Francino P."/>
            <person name="Keys D.N."/>
            <person name="Haga S."/>
            <person name="Hayashi H."/>
            <person name="Hino K."/>
            <person name="Imai K.S."/>
            <person name="Inaba K."/>
            <person name="Kano S."/>
            <person name="Kobayashi K."/>
            <person name="Kobayashi M."/>
            <person name="Lee B.I."/>
            <person name="Makabe K.W."/>
            <person name="Manohar C."/>
            <person name="Matassi G."/>
            <person name="Medina M."/>
            <person name="Mochizuki Y."/>
            <person name="Mount S."/>
            <person name="Morishita T."/>
            <person name="Miura S."/>
            <person name="Nakayama A."/>
            <person name="Nishizaka S."/>
            <person name="Nomoto H."/>
            <person name="Ohta F."/>
            <person name="Oishi K."/>
            <person name="Rigoutsos I."/>
            <person name="Sano M."/>
            <person name="Sasaki A."/>
            <person name="Sasakura Y."/>
            <person name="Shoguchi E."/>
            <person name="Shin-i T."/>
            <person name="Spagnuolo A."/>
            <person name="Stainier D."/>
            <person name="Suzuki M.M."/>
            <person name="Tassy O."/>
            <person name="Takatori N."/>
            <person name="Tokuoka M."/>
            <person name="Yagi K."/>
            <person name="Yoshizaki F."/>
            <person name="Wada S."/>
            <person name="Zhang C."/>
            <person name="Hyatt P.D."/>
            <person name="Larimer F."/>
            <person name="Detter C."/>
            <person name="Doggett N."/>
            <person name="Glavina T."/>
            <person name="Hawkins T."/>
            <person name="Richardson P."/>
            <person name="Lucas S."/>
            <person name="Kohara Y."/>
            <person name="Levine M."/>
            <person name="Satoh N."/>
            <person name="Rokhsar D.S."/>
        </authorList>
    </citation>
    <scope>NUCLEOTIDE SEQUENCE [LARGE SCALE GENOMIC DNA]</scope>
</reference>
<keyword evidence="1" id="KW-0812">Transmembrane</keyword>
<dbReference type="AlphaFoldDB" id="F6QDY4"/>
<dbReference type="Gene3D" id="1.20.1070.10">
    <property type="entry name" value="Rhodopsin 7-helix transmembrane proteins"/>
    <property type="match status" value="1"/>
</dbReference>
<name>F6QDY4_CIOIN</name>
<keyword evidence="3" id="KW-1185">Reference proteome</keyword>
<accession>F6QDY4</accession>
<evidence type="ECO:0000256" key="1">
    <source>
        <dbReference type="SAM" id="Phobius"/>
    </source>
</evidence>
<dbReference type="InParanoid" id="F6QDY4"/>
<reference evidence="2" key="3">
    <citation type="submission" date="2025-08" db="UniProtKB">
        <authorList>
            <consortium name="Ensembl"/>
        </authorList>
    </citation>
    <scope>IDENTIFICATION</scope>
</reference>
<protein>
    <submittedName>
        <fullName evidence="2">Uncharacterized protein</fullName>
    </submittedName>
</protein>
<dbReference type="Ensembl" id="ENSCINT00000006477.3">
    <property type="protein sequence ID" value="ENSCINP00000006477.3"/>
    <property type="gene ID" value="ENSCING00000011376.2"/>
</dbReference>
<proteinExistence type="predicted"/>
<organism evidence="2 3">
    <name type="scientific">Ciona intestinalis</name>
    <name type="common">Transparent sea squirt</name>
    <name type="synonym">Ascidia intestinalis</name>
    <dbReference type="NCBI Taxonomy" id="7719"/>
    <lineage>
        <taxon>Eukaryota</taxon>
        <taxon>Metazoa</taxon>
        <taxon>Chordata</taxon>
        <taxon>Tunicata</taxon>
        <taxon>Ascidiacea</taxon>
        <taxon>Phlebobranchia</taxon>
        <taxon>Cionidae</taxon>
        <taxon>Ciona</taxon>
    </lineage>
</organism>
<keyword evidence="1" id="KW-0472">Membrane</keyword>
<reference evidence="2" key="2">
    <citation type="journal article" date="2008" name="Genome Biol.">
        <title>Improved genome assembly and evidence-based global gene model set for the chordate Ciona intestinalis: new insight into intron and operon populations.</title>
        <authorList>
            <person name="Satou Y."/>
            <person name="Mineta K."/>
            <person name="Ogasawara M."/>
            <person name="Sasakura Y."/>
            <person name="Shoguchi E."/>
            <person name="Ueno K."/>
            <person name="Yamada L."/>
            <person name="Matsumoto J."/>
            <person name="Wasserscheid J."/>
            <person name="Dewar K."/>
            <person name="Wiley G.B."/>
            <person name="Macmil S.L."/>
            <person name="Roe B.A."/>
            <person name="Zeller R.W."/>
            <person name="Hastings K.E."/>
            <person name="Lemaire P."/>
            <person name="Lindquist E."/>
            <person name="Endo T."/>
            <person name="Hotta K."/>
            <person name="Inaba K."/>
        </authorList>
    </citation>
    <scope>NUCLEOTIDE SEQUENCE [LARGE SCALE GENOMIC DNA]</scope>
    <source>
        <strain evidence="2">wild type</strain>
    </source>
</reference>
<dbReference type="Proteomes" id="UP000008144">
    <property type="component" value="Chromosome 2"/>
</dbReference>